<dbReference type="InterPro" id="IPR002514">
    <property type="entry name" value="Transposase_8"/>
</dbReference>
<dbReference type="EMBL" id="DVHM01000154">
    <property type="protein sequence ID" value="HIR71472.1"/>
    <property type="molecule type" value="Genomic_DNA"/>
</dbReference>
<evidence type="ECO:0000313" key="3">
    <source>
        <dbReference type="Proteomes" id="UP000823912"/>
    </source>
</evidence>
<feature type="coiled-coil region" evidence="1">
    <location>
        <begin position="66"/>
        <end position="100"/>
    </location>
</feature>
<dbReference type="Pfam" id="PF01527">
    <property type="entry name" value="HTH_Tnp_1"/>
    <property type="match status" value="1"/>
</dbReference>
<gene>
    <name evidence="2" type="ORF">IAA55_09345</name>
</gene>
<proteinExistence type="predicted"/>
<evidence type="ECO:0000313" key="2">
    <source>
        <dbReference type="EMBL" id="HIR71472.1"/>
    </source>
</evidence>
<dbReference type="PANTHER" id="PTHR33215:SF13">
    <property type="entry name" value="PROTEIN DISTAL ANTENNA"/>
    <property type="match status" value="1"/>
</dbReference>
<dbReference type="GO" id="GO:0003677">
    <property type="term" value="F:DNA binding"/>
    <property type="evidence" value="ECO:0007669"/>
    <property type="project" value="InterPro"/>
</dbReference>
<reference evidence="2" key="2">
    <citation type="journal article" date="2021" name="PeerJ">
        <title>Extensive microbial diversity within the chicken gut microbiome revealed by metagenomics and culture.</title>
        <authorList>
            <person name="Gilroy R."/>
            <person name="Ravi A."/>
            <person name="Getino M."/>
            <person name="Pursley I."/>
            <person name="Horton D.L."/>
            <person name="Alikhan N.F."/>
            <person name="Baker D."/>
            <person name="Gharbi K."/>
            <person name="Hall N."/>
            <person name="Watson M."/>
            <person name="Adriaenssens E.M."/>
            <person name="Foster-Nyarko E."/>
            <person name="Jarju S."/>
            <person name="Secka A."/>
            <person name="Antonio M."/>
            <person name="Oren A."/>
            <person name="Chaudhuri R.R."/>
            <person name="La Ragione R."/>
            <person name="Hildebrand F."/>
            <person name="Pallen M.J."/>
        </authorList>
    </citation>
    <scope>NUCLEOTIDE SEQUENCE</scope>
    <source>
        <strain evidence="2">ChiSjej5B23-6657</strain>
    </source>
</reference>
<comment type="caution">
    <text evidence="2">The sequence shown here is derived from an EMBL/GenBank/DDBJ whole genome shotgun (WGS) entry which is preliminary data.</text>
</comment>
<dbReference type="Gene3D" id="1.10.10.60">
    <property type="entry name" value="Homeodomain-like"/>
    <property type="match status" value="1"/>
</dbReference>
<evidence type="ECO:0000256" key="1">
    <source>
        <dbReference type="SAM" id="Coils"/>
    </source>
</evidence>
<protein>
    <submittedName>
        <fullName evidence="2">Transposase</fullName>
    </submittedName>
</protein>
<organism evidence="2 3">
    <name type="scientific">Candidatus Pullilachnospira gallistercoris</name>
    <dbReference type="NCBI Taxonomy" id="2840911"/>
    <lineage>
        <taxon>Bacteria</taxon>
        <taxon>Bacillati</taxon>
        <taxon>Bacillota</taxon>
        <taxon>Clostridia</taxon>
        <taxon>Lachnospirales</taxon>
        <taxon>Lachnospiraceae</taxon>
        <taxon>Lachnospiraceae incertae sedis</taxon>
        <taxon>Candidatus Pullilachnospira</taxon>
    </lineage>
</organism>
<dbReference type="AlphaFoldDB" id="A0A9D1EAX4"/>
<dbReference type="Proteomes" id="UP000823912">
    <property type="component" value="Unassembled WGS sequence"/>
</dbReference>
<sequence>MEVKNGTKKVYDNEFKIQAVKLGREIGFSKAAKELGVNIDTLYGWNKRAKDARLDLGPGTQTPDTAMSLTEEVQKLRQQNREQAKEIARLKEENEFLAEASAFFAASRRKSAKH</sequence>
<dbReference type="GO" id="GO:0004803">
    <property type="term" value="F:transposase activity"/>
    <property type="evidence" value="ECO:0007669"/>
    <property type="project" value="InterPro"/>
</dbReference>
<keyword evidence="1" id="KW-0175">Coiled coil</keyword>
<dbReference type="PANTHER" id="PTHR33215">
    <property type="entry name" value="PROTEIN DISTAL ANTENNA"/>
    <property type="match status" value="1"/>
</dbReference>
<accession>A0A9D1EAX4</accession>
<dbReference type="InterPro" id="IPR009057">
    <property type="entry name" value="Homeodomain-like_sf"/>
</dbReference>
<reference evidence="2" key="1">
    <citation type="submission" date="2020-10" db="EMBL/GenBank/DDBJ databases">
        <authorList>
            <person name="Gilroy R."/>
        </authorList>
    </citation>
    <scope>NUCLEOTIDE SEQUENCE</scope>
    <source>
        <strain evidence="2">ChiSjej5B23-6657</strain>
    </source>
</reference>
<name>A0A9D1EAX4_9FIRM</name>
<dbReference type="InterPro" id="IPR051839">
    <property type="entry name" value="RD_transcriptional_regulator"/>
</dbReference>
<dbReference type="SUPFAM" id="SSF46689">
    <property type="entry name" value="Homeodomain-like"/>
    <property type="match status" value="1"/>
</dbReference>
<dbReference type="GO" id="GO:0006313">
    <property type="term" value="P:DNA transposition"/>
    <property type="evidence" value="ECO:0007669"/>
    <property type="project" value="InterPro"/>
</dbReference>